<name>A0A5P1E423_ASPOF</name>
<dbReference type="Gramene" id="ONK57219">
    <property type="protein sequence ID" value="ONK57219"/>
    <property type="gene ID" value="A4U43_C10F17830"/>
</dbReference>
<accession>A0A5P1E423</accession>
<evidence type="ECO:0000313" key="2">
    <source>
        <dbReference type="Proteomes" id="UP000243459"/>
    </source>
</evidence>
<protein>
    <submittedName>
        <fullName evidence="1">Uncharacterized protein</fullName>
    </submittedName>
</protein>
<dbReference type="AlphaFoldDB" id="A0A5P1E423"/>
<organism evidence="1 2">
    <name type="scientific">Asparagus officinalis</name>
    <name type="common">Garden asparagus</name>
    <dbReference type="NCBI Taxonomy" id="4686"/>
    <lineage>
        <taxon>Eukaryota</taxon>
        <taxon>Viridiplantae</taxon>
        <taxon>Streptophyta</taxon>
        <taxon>Embryophyta</taxon>
        <taxon>Tracheophyta</taxon>
        <taxon>Spermatophyta</taxon>
        <taxon>Magnoliopsida</taxon>
        <taxon>Liliopsida</taxon>
        <taxon>Asparagales</taxon>
        <taxon>Asparagaceae</taxon>
        <taxon>Asparagoideae</taxon>
        <taxon>Asparagus</taxon>
    </lineage>
</organism>
<reference evidence="2" key="1">
    <citation type="journal article" date="2017" name="Nat. Commun.">
        <title>The asparagus genome sheds light on the origin and evolution of a young Y chromosome.</title>
        <authorList>
            <person name="Harkess A."/>
            <person name="Zhou J."/>
            <person name="Xu C."/>
            <person name="Bowers J.E."/>
            <person name="Van der Hulst R."/>
            <person name="Ayyampalayam S."/>
            <person name="Mercati F."/>
            <person name="Riccardi P."/>
            <person name="McKain M.R."/>
            <person name="Kakrana A."/>
            <person name="Tang H."/>
            <person name="Ray J."/>
            <person name="Groenendijk J."/>
            <person name="Arikit S."/>
            <person name="Mathioni S.M."/>
            <person name="Nakano M."/>
            <person name="Shan H."/>
            <person name="Telgmann-Rauber A."/>
            <person name="Kanno A."/>
            <person name="Yue Z."/>
            <person name="Chen H."/>
            <person name="Li W."/>
            <person name="Chen Y."/>
            <person name="Xu X."/>
            <person name="Zhang Y."/>
            <person name="Luo S."/>
            <person name="Chen H."/>
            <person name="Gao J."/>
            <person name="Mao Z."/>
            <person name="Pires J.C."/>
            <person name="Luo M."/>
            <person name="Kudrna D."/>
            <person name="Wing R.A."/>
            <person name="Meyers B.C."/>
            <person name="Yi K."/>
            <person name="Kong H."/>
            <person name="Lavrijsen P."/>
            <person name="Sunseri F."/>
            <person name="Falavigna A."/>
            <person name="Ye Y."/>
            <person name="Leebens-Mack J.H."/>
            <person name="Chen G."/>
        </authorList>
    </citation>
    <scope>NUCLEOTIDE SEQUENCE [LARGE SCALE GENOMIC DNA]</scope>
    <source>
        <strain evidence="2">cv. DH0086</strain>
    </source>
</reference>
<keyword evidence="2" id="KW-1185">Reference proteome</keyword>
<dbReference type="Proteomes" id="UP000243459">
    <property type="component" value="Chromosome 10"/>
</dbReference>
<proteinExistence type="predicted"/>
<dbReference type="EMBL" id="CM007390">
    <property type="protein sequence ID" value="ONK57219.1"/>
    <property type="molecule type" value="Genomic_DNA"/>
</dbReference>
<gene>
    <name evidence="1" type="ORF">A4U43_C10F17830</name>
</gene>
<evidence type="ECO:0000313" key="1">
    <source>
        <dbReference type="EMBL" id="ONK57219.1"/>
    </source>
</evidence>
<sequence>MEEEVIYTIDVAKKMKHEELIPIESRNRGGARDRVKEKADRHCKRIWLIKSDGRNAGEARCRHGVAAQGADEGWSSIGCLGAVVTDE</sequence>